<dbReference type="InterPro" id="IPR010996">
    <property type="entry name" value="HHH_MUS81"/>
</dbReference>
<dbReference type="PANTHER" id="PTHR36928:SF1">
    <property type="entry name" value="PHOSPHATASE YCDX-RELATED"/>
    <property type="match status" value="1"/>
</dbReference>
<reference evidence="2 3" key="1">
    <citation type="submission" date="2012-08" db="EMBL/GenBank/DDBJ databases">
        <title>Whole genome shotgun sequence of Kineosphaera limosa NBRC 100340.</title>
        <authorList>
            <person name="Yoshida I."/>
            <person name="Isaki S."/>
            <person name="Hosoyama A."/>
            <person name="Tsuchikane K."/>
            <person name="Katsumata H."/>
            <person name="Ando Y."/>
            <person name="Ohji S."/>
            <person name="Hamada M."/>
            <person name="Tamura T."/>
            <person name="Yamazoe A."/>
            <person name="Yamazaki S."/>
            <person name="Fujita N."/>
        </authorList>
    </citation>
    <scope>NUCLEOTIDE SEQUENCE [LARGE SCALE GENOMIC DNA]</scope>
    <source>
        <strain evidence="2 3">NBRC 100340</strain>
    </source>
</reference>
<evidence type="ECO:0000313" key="3">
    <source>
        <dbReference type="Proteomes" id="UP000008366"/>
    </source>
</evidence>
<dbReference type="InterPro" id="IPR047967">
    <property type="entry name" value="PolX_PHP"/>
</dbReference>
<dbReference type="AlphaFoldDB" id="K6WUX1"/>
<dbReference type="PIRSF" id="PIRSF036978">
    <property type="entry name" value="UCP036978_PHPhdr"/>
    <property type="match status" value="1"/>
</dbReference>
<dbReference type="SMART" id="SM00481">
    <property type="entry name" value="POLIIIAc"/>
    <property type="match status" value="1"/>
</dbReference>
<dbReference type="eggNOG" id="COG1387">
    <property type="taxonomic scope" value="Bacteria"/>
</dbReference>
<dbReference type="FunFam" id="3.20.20.140:FF:000047">
    <property type="entry name" value="PHP domain-containing protein"/>
    <property type="match status" value="1"/>
</dbReference>
<dbReference type="InterPro" id="IPR004013">
    <property type="entry name" value="PHP_dom"/>
</dbReference>
<keyword evidence="3" id="KW-1185">Reference proteome</keyword>
<dbReference type="SUPFAM" id="SSF89550">
    <property type="entry name" value="PHP domain-like"/>
    <property type="match status" value="1"/>
</dbReference>
<protein>
    <recommendedName>
        <fullName evidence="1">Polymerase/histidinol phosphatase N-terminal domain-containing protein</fullName>
    </recommendedName>
</protein>
<dbReference type="SUPFAM" id="SSF47802">
    <property type="entry name" value="DNA polymerase beta, N-terminal domain-like"/>
    <property type="match status" value="1"/>
</dbReference>
<dbReference type="Proteomes" id="UP000008366">
    <property type="component" value="Unassembled WGS sequence"/>
</dbReference>
<dbReference type="InterPro" id="IPR003141">
    <property type="entry name" value="Pol/His_phosphatase_N"/>
</dbReference>
<organism evidence="2 3">
    <name type="scientific">Kineosphaera limosa NBRC 100340</name>
    <dbReference type="NCBI Taxonomy" id="1184609"/>
    <lineage>
        <taxon>Bacteria</taxon>
        <taxon>Bacillati</taxon>
        <taxon>Actinomycetota</taxon>
        <taxon>Actinomycetes</taxon>
        <taxon>Micrococcales</taxon>
        <taxon>Dermatophilaceae</taxon>
        <taxon>Kineosphaera</taxon>
    </lineage>
</organism>
<evidence type="ECO:0000259" key="1">
    <source>
        <dbReference type="SMART" id="SM00481"/>
    </source>
</evidence>
<accession>K6WUX1</accession>
<sequence>MPKSLREQPIEPIDALRRIAFLMERTRGQTRRIEAFRKAAATLVRTPRDELEQRATAGTLTDLPAIGASTGKVIAQALAGRRPDYLLDLESSGAAEPLVEGGQALLAQLRGDLHAHSDWSDGGSPIEEMVATAMELGREYLALTDHSRGLRVANGLSPQRLEQQLQVVAAIDAHLRDQPFTLLSGIEVDILDDGTLDQEPELLDRLDVVVASVHSKLRSPAEVMTKRMLGAVRNPRTNVLGHCTGRLVEGARGTRPPSSFDARAVFTACAEHDVAVEINSRPERCDPPDELITLALELGCLFSIDTDSHAPGQLDFLAYGAARAQRLGVPAERIITTWERDRLLDWTRPA</sequence>
<dbReference type="CDD" id="cd07436">
    <property type="entry name" value="PHP_PolX"/>
    <property type="match status" value="1"/>
</dbReference>
<name>K6WUX1_9MICO</name>
<dbReference type="OrthoDB" id="9808747at2"/>
<dbReference type="InterPro" id="IPR027421">
    <property type="entry name" value="DNA_pol_lamdba_lyase_dom_sf"/>
</dbReference>
<dbReference type="Pfam" id="PF14716">
    <property type="entry name" value="HHH_8"/>
    <property type="match status" value="1"/>
</dbReference>
<dbReference type="InterPro" id="IPR016195">
    <property type="entry name" value="Pol/histidinol_Pase-like"/>
</dbReference>
<dbReference type="InterPro" id="IPR017078">
    <property type="entry name" value="UCP036978_PHPhdr"/>
</dbReference>
<dbReference type="Gene3D" id="3.20.20.140">
    <property type="entry name" value="Metal-dependent hydrolases"/>
    <property type="match status" value="1"/>
</dbReference>
<dbReference type="GO" id="GO:0008270">
    <property type="term" value="F:zinc ion binding"/>
    <property type="evidence" value="ECO:0007669"/>
    <property type="project" value="TreeGrafter"/>
</dbReference>
<gene>
    <name evidence="2" type="ORF">KILIM_028_00360</name>
</gene>
<dbReference type="InterPro" id="IPR050243">
    <property type="entry name" value="PHP_phosphatase"/>
</dbReference>
<dbReference type="PANTHER" id="PTHR36928">
    <property type="entry name" value="PHOSPHATASE YCDX-RELATED"/>
    <property type="match status" value="1"/>
</dbReference>
<proteinExistence type="predicted"/>
<dbReference type="NCBIfam" id="NF005928">
    <property type="entry name" value="PRK07945.1"/>
    <property type="match status" value="1"/>
</dbReference>
<comment type="caution">
    <text evidence="2">The sequence shown here is derived from an EMBL/GenBank/DDBJ whole genome shotgun (WGS) entry which is preliminary data.</text>
</comment>
<evidence type="ECO:0000313" key="2">
    <source>
        <dbReference type="EMBL" id="GAB95882.1"/>
    </source>
</evidence>
<dbReference type="Pfam" id="PF02811">
    <property type="entry name" value="PHP"/>
    <property type="match status" value="1"/>
</dbReference>
<dbReference type="STRING" id="1184609.KILIM_028_00360"/>
<dbReference type="RefSeq" id="WP_006592414.1">
    <property type="nucleotide sequence ID" value="NZ_BAHD01000028.1"/>
</dbReference>
<dbReference type="GO" id="GO:0042578">
    <property type="term" value="F:phosphoric ester hydrolase activity"/>
    <property type="evidence" value="ECO:0007669"/>
    <property type="project" value="TreeGrafter"/>
</dbReference>
<feature type="domain" description="Polymerase/histidinol phosphatase N-terminal" evidence="1">
    <location>
        <begin position="111"/>
        <end position="192"/>
    </location>
</feature>
<dbReference type="GO" id="GO:0005829">
    <property type="term" value="C:cytosol"/>
    <property type="evidence" value="ECO:0007669"/>
    <property type="project" value="TreeGrafter"/>
</dbReference>
<dbReference type="EMBL" id="BAHD01000028">
    <property type="protein sequence ID" value="GAB95882.1"/>
    <property type="molecule type" value="Genomic_DNA"/>
</dbReference>
<dbReference type="Gene3D" id="1.10.150.110">
    <property type="entry name" value="DNA polymerase beta, N-terminal domain-like"/>
    <property type="match status" value="1"/>
</dbReference>